<dbReference type="InterPro" id="IPR043128">
    <property type="entry name" value="Rev_trsase/Diguanyl_cyclase"/>
</dbReference>
<organism evidence="3 4">
    <name type="scientific">Escallonia rubra</name>
    <dbReference type="NCBI Taxonomy" id="112253"/>
    <lineage>
        <taxon>Eukaryota</taxon>
        <taxon>Viridiplantae</taxon>
        <taxon>Streptophyta</taxon>
        <taxon>Embryophyta</taxon>
        <taxon>Tracheophyta</taxon>
        <taxon>Spermatophyta</taxon>
        <taxon>Magnoliopsida</taxon>
        <taxon>eudicotyledons</taxon>
        <taxon>Gunneridae</taxon>
        <taxon>Pentapetalae</taxon>
        <taxon>asterids</taxon>
        <taxon>campanulids</taxon>
        <taxon>Escalloniales</taxon>
        <taxon>Escalloniaceae</taxon>
        <taxon>Escallonia</taxon>
    </lineage>
</organism>
<dbReference type="SUPFAM" id="SSF53098">
    <property type="entry name" value="Ribonuclease H-like"/>
    <property type="match status" value="1"/>
</dbReference>
<dbReference type="Proteomes" id="UP001187471">
    <property type="component" value="Unassembled WGS sequence"/>
</dbReference>
<dbReference type="InterPro" id="IPR041577">
    <property type="entry name" value="RT_RNaseH_2"/>
</dbReference>
<dbReference type="PANTHER" id="PTHR48475:SF1">
    <property type="entry name" value="RNASE H TYPE-1 DOMAIN-CONTAINING PROTEIN"/>
    <property type="match status" value="1"/>
</dbReference>
<dbReference type="InterPro" id="IPR043502">
    <property type="entry name" value="DNA/RNA_pol_sf"/>
</dbReference>
<feature type="domain" description="RNase H type-1" evidence="1">
    <location>
        <begin position="258"/>
        <end position="343"/>
    </location>
</feature>
<evidence type="ECO:0000259" key="1">
    <source>
        <dbReference type="Pfam" id="PF13456"/>
    </source>
</evidence>
<dbReference type="GO" id="GO:0004523">
    <property type="term" value="F:RNA-DNA hybrid ribonuclease activity"/>
    <property type="evidence" value="ECO:0007669"/>
    <property type="project" value="InterPro"/>
</dbReference>
<evidence type="ECO:0000259" key="2">
    <source>
        <dbReference type="Pfam" id="PF17919"/>
    </source>
</evidence>
<dbReference type="InterPro" id="IPR002156">
    <property type="entry name" value="RNaseH_domain"/>
</dbReference>
<dbReference type="Gene3D" id="3.30.70.270">
    <property type="match status" value="1"/>
</dbReference>
<keyword evidence="4" id="KW-1185">Reference proteome</keyword>
<evidence type="ECO:0008006" key="5">
    <source>
        <dbReference type="Google" id="ProtNLM"/>
    </source>
</evidence>
<dbReference type="EMBL" id="JAVXUO010001098">
    <property type="protein sequence ID" value="KAK2986014.1"/>
    <property type="molecule type" value="Genomic_DNA"/>
</dbReference>
<dbReference type="PANTHER" id="PTHR48475">
    <property type="entry name" value="RIBONUCLEASE H"/>
    <property type="match status" value="1"/>
</dbReference>
<accession>A0AA88RAX8</accession>
<dbReference type="InterPro" id="IPR036397">
    <property type="entry name" value="RNaseH_sf"/>
</dbReference>
<dbReference type="InterPro" id="IPR012337">
    <property type="entry name" value="RNaseH-like_sf"/>
</dbReference>
<proteinExistence type="predicted"/>
<dbReference type="AlphaFoldDB" id="A0AA88RAX8"/>
<dbReference type="SUPFAM" id="SSF56672">
    <property type="entry name" value="DNA/RNA polymerases"/>
    <property type="match status" value="1"/>
</dbReference>
<evidence type="ECO:0000313" key="4">
    <source>
        <dbReference type="Proteomes" id="UP001187471"/>
    </source>
</evidence>
<feature type="domain" description="Reverse transcriptase/retrotransposon-derived protein RNase H-like" evidence="2">
    <location>
        <begin position="80"/>
        <end position="172"/>
    </location>
</feature>
<sequence>MNLIYHDMIGKFLEVHQKGIEIDKDKAKFIINAKPLSNKKELQHFLGQVNFLRRFIANLAGETKAFSALLGLKGDIEYRWEAEHQQVFQSIKKYLAKPHVLMPLRIGRPLKLYVSAVESSLGSLLAQENSQGFEQAIYYFRRGLNATEQKYSIVEKLCLTLYSIAFKLRHYMLPFDLLVIAKTDLIKYMLSRPILRDKKMGKWVLALIEYNLTYIPQKAVKGQALADFLGNHPSDDSEKGVIYVGIAPWKMMFDGLKTNQGAADYEALIIGLEILLDMHVTTVKISRDSQLVIKQLNGEFKCNAPGLEMYFSNASYLLTKFDDVTITHVPRIDNGSANVMAQLASGLIVPDGINEQWVKISKQLPLIGDRYGQLEMINPDDTVQDDWRTPIIKYL</sequence>
<protein>
    <recommendedName>
        <fullName evidence="5">RNase H type-1 domain-containing protein</fullName>
    </recommendedName>
</protein>
<dbReference type="Gene3D" id="3.30.420.10">
    <property type="entry name" value="Ribonuclease H-like superfamily/Ribonuclease H"/>
    <property type="match status" value="1"/>
</dbReference>
<gene>
    <name evidence="3" type="ORF">RJ640_005106</name>
</gene>
<dbReference type="Pfam" id="PF17919">
    <property type="entry name" value="RT_RNaseH_2"/>
    <property type="match status" value="1"/>
</dbReference>
<dbReference type="Pfam" id="PF13456">
    <property type="entry name" value="RVT_3"/>
    <property type="match status" value="1"/>
</dbReference>
<dbReference type="GO" id="GO:0003676">
    <property type="term" value="F:nucleic acid binding"/>
    <property type="evidence" value="ECO:0007669"/>
    <property type="project" value="InterPro"/>
</dbReference>
<comment type="caution">
    <text evidence="3">The sequence shown here is derived from an EMBL/GenBank/DDBJ whole genome shotgun (WGS) entry which is preliminary data.</text>
</comment>
<name>A0AA88RAX8_9ASTE</name>
<reference evidence="3" key="1">
    <citation type="submission" date="2022-12" db="EMBL/GenBank/DDBJ databases">
        <title>Draft genome assemblies for two species of Escallonia (Escalloniales).</title>
        <authorList>
            <person name="Chanderbali A."/>
            <person name="Dervinis C."/>
            <person name="Anghel I."/>
            <person name="Soltis D."/>
            <person name="Soltis P."/>
            <person name="Zapata F."/>
        </authorList>
    </citation>
    <scope>NUCLEOTIDE SEQUENCE</scope>
    <source>
        <strain evidence="3">UCBG92.1500</strain>
        <tissue evidence="3">Leaf</tissue>
    </source>
</reference>
<evidence type="ECO:0000313" key="3">
    <source>
        <dbReference type="EMBL" id="KAK2986014.1"/>
    </source>
</evidence>